<protein>
    <submittedName>
        <fullName evidence="1">Uncharacterized protein</fullName>
    </submittedName>
</protein>
<sequence>MEFAYTLSGGAPVRKRYMAGTTMATAGIPVLGAVDAATDLGSVEPMAASTAVNQGSQVGILLDPSGTVAATGITDSEDLMVSVIINPDAVIRARMNNGTSSGTALSVTSATAADTTGVTITGATTFDNGAVWGYSGNNVGEFRRCDDTAGSLSINFPNGILTSDEYIAIHGFPCSVELTNWECYDLTTDLTEIIAQTAVTDMDNFATVDLEMNDASDDGRNNSYYHLIANNHLFGSCSIRRHSGSGFRGDIRRGVRSAPLEEG</sequence>
<evidence type="ECO:0000313" key="2">
    <source>
        <dbReference type="Proteomes" id="UP000051717"/>
    </source>
</evidence>
<gene>
    <name evidence="1" type="ORF">AMJ82_08930</name>
</gene>
<evidence type="ECO:0000313" key="1">
    <source>
        <dbReference type="EMBL" id="KPK68176.1"/>
    </source>
</evidence>
<dbReference type="Proteomes" id="UP000051717">
    <property type="component" value="Unassembled WGS sequence"/>
</dbReference>
<dbReference type="EMBL" id="LJUI01000087">
    <property type="protein sequence ID" value="KPK68176.1"/>
    <property type="molecule type" value="Genomic_DNA"/>
</dbReference>
<proteinExistence type="predicted"/>
<accession>A0A0S8G5W3</accession>
<organism evidence="1 2">
    <name type="scientific">candidate division TA06 bacterium SM23_40</name>
    <dbReference type="NCBI Taxonomy" id="1703774"/>
    <lineage>
        <taxon>Bacteria</taxon>
        <taxon>Bacteria division TA06</taxon>
    </lineage>
</organism>
<name>A0A0S8G5W3_UNCT6</name>
<comment type="caution">
    <text evidence="1">The sequence shown here is derived from an EMBL/GenBank/DDBJ whole genome shotgun (WGS) entry which is preliminary data.</text>
</comment>
<reference evidence="1 2" key="1">
    <citation type="journal article" date="2015" name="Microbiome">
        <title>Genomic resolution of linkages in carbon, nitrogen, and sulfur cycling among widespread estuary sediment bacteria.</title>
        <authorList>
            <person name="Baker B.J."/>
            <person name="Lazar C.S."/>
            <person name="Teske A.P."/>
            <person name="Dick G.J."/>
        </authorList>
    </citation>
    <scope>NUCLEOTIDE SEQUENCE [LARGE SCALE GENOMIC DNA]</scope>
    <source>
        <strain evidence="1">SM23_40</strain>
    </source>
</reference>
<dbReference type="AlphaFoldDB" id="A0A0S8G5W3"/>